<dbReference type="SUPFAM" id="SSF50978">
    <property type="entry name" value="WD40 repeat-like"/>
    <property type="match status" value="1"/>
</dbReference>
<evidence type="ECO:0000313" key="5">
    <source>
        <dbReference type="EMBL" id="ETO16658.1"/>
    </source>
</evidence>
<sequence length="256" mass="30256">MDTFVDSENLYHKLQIEEYLKPYYHKRRCKRTNEQKGCVNRLDWNAEGTLLASCSDDTSIQVWNPFDSNEDEASKRRITQESVQRRWRRYGLKENETDGDSDNDNDDDDDDDNETRTNKEQNEGIYEYYMSERGKERAKKKTKGWMELNTCGNVLISTLHSENILGVRFIPGTNDRLLCSGGMDGLCCVHSLDHKTTINSYFCHFNCVKDVQVSPLLPMLFFSVCEDGTVRRFDLRMKYKCRWFCFFFFFFFVCSF</sequence>
<evidence type="ECO:0000256" key="2">
    <source>
        <dbReference type="ARBA" id="ARBA00022737"/>
    </source>
</evidence>
<dbReference type="InterPro" id="IPR045151">
    <property type="entry name" value="DCAF8"/>
</dbReference>
<dbReference type="PANTHER" id="PTHR15574:SF40">
    <property type="entry name" value="WD AND TETRATRICOPEPTIDE REPEATS PROTEIN 1"/>
    <property type="match status" value="1"/>
</dbReference>
<dbReference type="EMBL" id="ASPP01017981">
    <property type="protein sequence ID" value="ETO16658.1"/>
    <property type="molecule type" value="Genomic_DNA"/>
</dbReference>
<dbReference type="Gene3D" id="2.130.10.10">
    <property type="entry name" value="YVTN repeat-like/Quinoprotein amine dehydrogenase"/>
    <property type="match status" value="2"/>
</dbReference>
<reference evidence="5 6" key="1">
    <citation type="journal article" date="2013" name="Curr. Biol.">
        <title>The Genome of the Foraminiferan Reticulomyxa filosa.</title>
        <authorList>
            <person name="Glockner G."/>
            <person name="Hulsmann N."/>
            <person name="Schleicher M."/>
            <person name="Noegel A.A."/>
            <person name="Eichinger L."/>
            <person name="Gallinger C."/>
            <person name="Pawlowski J."/>
            <person name="Sierra R."/>
            <person name="Euteneuer U."/>
            <person name="Pillet L."/>
            <person name="Moustafa A."/>
            <person name="Platzer M."/>
            <person name="Groth M."/>
            <person name="Szafranski K."/>
            <person name="Schliwa M."/>
        </authorList>
    </citation>
    <scope>NUCLEOTIDE SEQUENCE [LARGE SCALE GENOMIC DNA]</scope>
</reference>
<accession>X6MRL2</accession>
<gene>
    <name evidence="5" type="ORF">RFI_20680</name>
</gene>
<dbReference type="PANTHER" id="PTHR15574">
    <property type="entry name" value="WD REPEAT DOMAIN-CONTAINING FAMILY"/>
    <property type="match status" value="1"/>
</dbReference>
<dbReference type="SMART" id="SM00320">
    <property type="entry name" value="WD40"/>
    <property type="match status" value="3"/>
</dbReference>
<organism evidence="5 6">
    <name type="scientific">Reticulomyxa filosa</name>
    <dbReference type="NCBI Taxonomy" id="46433"/>
    <lineage>
        <taxon>Eukaryota</taxon>
        <taxon>Sar</taxon>
        <taxon>Rhizaria</taxon>
        <taxon>Retaria</taxon>
        <taxon>Foraminifera</taxon>
        <taxon>Monothalamids</taxon>
        <taxon>Reticulomyxidae</taxon>
        <taxon>Reticulomyxa</taxon>
    </lineage>
</organism>
<dbReference type="GO" id="GO:0080008">
    <property type="term" value="C:Cul4-RING E3 ubiquitin ligase complex"/>
    <property type="evidence" value="ECO:0007669"/>
    <property type="project" value="TreeGrafter"/>
</dbReference>
<dbReference type="AlphaFoldDB" id="X6MRL2"/>
<evidence type="ECO:0000256" key="1">
    <source>
        <dbReference type="ARBA" id="ARBA00022574"/>
    </source>
</evidence>
<keyword evidence="1 3" id="KW-0853">WD repeat</keyword>
<keyword evidence="6" id="KW-1185">Reference proteome</keyword>
<dbReference type="InterPro" id="IPR036322">
    <property type="entry name" value="WD40_repeat_dom_sf"/>
</dbReference>
<evidence type="ECO:0000313" key="6">
    <source>
        <dbReference type="Proteomes" id="UP000023152"/>
    </source>
</evidence>
<feature type="repeat" description="WD" evidence="3">
    <location>
        <begin position="32"/>
        <end position="64"/>
    </location>
</feature>
<name>X6MRL2_RETFI</name>
<feature type="non-terminal residue" evidence="5">
    <location>
        <position position="256"/>
    </location>
</feature>
<dbReference type="Pfam" id="PF00400">
    <property type="entry name" value="WD40"/>
    <property type="match status" value="1"/>
</dbReference>
<evidence type="ECO:0000256" key="3">
    <source>
        <dbReference type="PROSITE-ProRule" id="PRU00221"/>
    </source>
</evidence>
<keyword evidence="2" id="KW-0677">Repeat</keyword>
<comment type="caution">
    <text evidence="5">The sequence shown here is derived from an EMBL/GenBank/DDBJ whole genome shotgun (WGS) entry which is preliminary data.</text>
</comment>
<proteinExistence type="predicted"/>
<dbReference type="OrthoDB" id="4869960at2759"/>
<dbReference type="GO" id="GO:0005737">
    <property type="term" value="C:cytoplasm"/>
    <property type="evidence" value="ECO:0007669"/>
    <property type="project" value="TreeGrafter"/>
</dbReference>
<dbReference type="PROSITE" id="PS50082">
    <property type="entry name" value="WD_REPEATS_2"/>
    <property type="match status" value="1"/>
</dbReference>
<dbReference type="InterPro" id="IPR015943">
    <property type="entry name" value="WD40/YVTN_repeat-like_dom_sf"/>
</dbReference>
<feature type="region of interest" description="Disordered" evidence="4">
    <location>
        <begin position="89"/>
        <end position="123"/>
    </location>
</feature>
<dbReference type="InterPro" id="IPR001680">
    <property type="entry name" value="WD40_rpt"/>
</dbReference>
<feature type="compositionally biased region" description="Acidic residues" evidence="4">
    <location>
        <begin position="97"/>
        <end position="113"/>
    </location>
</feature>
<dbReference type="Proteomes" id="UP000023152">
    <property type="component" value="Unassembled WGS sequence"/>
</dbReference>
<dbReference type="GO" id="GO:0045717">
    <property type="term" value="P:negative regulation of fatty acid biosynthetic process"/>
    <property type="evidence" value="ECO:0007669"/>
    <property type="project" value="TreeGrafter"/>
</dbReference>
<protein>
    <submittedName>
        <fullName evidence="5">Uncharacterized protein</fullName>
    </submittedName>
</protein>
<evidence type="ECO:0000256" key="4">
    <source>
        <dbReference type="SAM" id="MobiDB-lite"/>
    </source>
</evidence>
<dbReference type="PROSITE" id="PS50294">
    <property type="entry name" value="WD_REPEATS_REGION"/>
    <property type="match status" value="1"/>
</dbReference>